<dbReference type="Pfam" id="PF01040">
    <property type="entry name" value="UbiA"/>
    <property type="match status" value="1"/>
</dbReference>
<feature type="transmembrane region" description="Helical" evidence="5">
    <location>
        <begin position="281"/>
        <end position="301"/>
    </location>
</feature>
<dbReference type="Proteomes" id="UP001428817">
    <property type="component" value="Unassembled WGS sequence"/>
</dbReference>
<comment type="caution">
    <text evidence="6">The sequence shown here is derived from an EMBL/GenBank/DDBJ whole genome shotgun (WGS) entry which is preliminary data.</text>
</comment>
<evidence type="ECO:0000256" key="5">
    <source>
        <dbReference type="SAM" id="Phobius"/>
    </source>
</evidence>
<sequence length="304" mass="31871">MPAVTDLLRLHRLEYPFPVIYLCHVGWGACYAVASVAELPRPATLITMLANLLPFVAMNALNSALDIKADAATAGKRSVSQAAGRVGSRVTIGCALGEMALAVLLATGVAVRLDRPVVAVTVGLAVLIHLLYNLEPVRLKRRGLANPLSLGLTFAVLPCLSTFTAAAGVPSAQVWLIFAGIGLLLVGRTLWWSVPDLPADAAVGDRTPVVLYGVRRALIIACAATTAALLLLGAGIAWRYGLAPAVVVVVTSGAFLAEKLRLLSGGNRARLPHERQMRRHTLTLVMIADLVLCAVPLHAAGGNP</sequence>
<feature type="transmembrane region" description="Helical" evidence="5">
    <location>
        <begin position="117"/>
        <end position="134"/>
    </location>
</feature>
<keyword evidence="3 5" id="KW-1133">Transmembrane helix</keyword>
<proteinExistence type="predicted"/>
<accession>A0ABP9QCJ8</accession>
<gene>
    <name evidence="6" type="ORF">GCM10023321_41050</name>
</gene>
<feature type="transmembrane region" description="Helical" evidence="5">
    <location>
        <begin position="242"/>
        <end position="260"/>
    </location>
</feature>
<dbReference type="EMBL" id="BAABJP010000019">
    <property type="protein sequence ID" value="GAA5159627.1"/>
    <property type="molecule type" value="Genomic_DNA"/>
</dbReference>
<name>A0ABP9QCJ8_9PSEU</name>
<organism evidence="6 7">
    <name type="scientific">Pseudonocardia eucalypti</name>
    <dbReference type="NCBI Taxonomy" id="648755"/>
    <lineage>
        <taxon>Bacteria</taxon>
        <taxon>Bacillati</taxon>
        <taxon>Actinomycetota</taxon>
        <taxon>Actinomycetes</taxon>
        <taxon>Pseudonocardiales</taxon>
        <taxon>Pseudonocardiaceae</taxon>
        <taxon>Pseudonocardia</taxon>
    </lineage>
</organism>
<evidence type="ECO:0000313" key="6">
    <source>
        <dbReference type="EMBL" id="GAA5159627.1"/>
    </source>
</evidence>
<evidence type="ECO:0000256" key="4">
    <source>
        <dbReference type="ARBA" id="ARBA00023136"/>
    </source>
</evidence>
<dbReference type="InterPro" id="IPR000537">
    <property type="entry name" value="UbiA_prenyltransferase"/>
</dbReference>
<feature type="transmembrane region" description="Helical" evidence="5">
    <location>
        <begin position="214"/>
        <end position="236"/>
    </location>
</feature>
<feature type="transmembrane region" description="Helical" evidence="5">
    <location>
        <begin position="19"/>
        <end position="37"/>
    </location>
</feature>
<evidence type="ECO:0000256" key="3">
    <source>
        <dbReference type="ARBA" id="ARBA00022989"/>
    </source>
</evidence>
<dbReference type="Gene3D" id="1.10.357.140">
    <property type="entry name" value="UbiA prenyltransferase"/>
    <property type="match status" value="1"/>
</dbReference>
<protein>
    <recommendedName>
        <fullName evidence="8">4-hydroxybenzoate polyprenyltransferase</fullName>
    </recommendedName>
</protein>
<feature type="transmembrane region" description="Helical" evidence="5">
    <location>
        <begin position="43"/>
        <end position="65"/>
    </location>
</feature>
<dbReference type="InterPro" id="IPR044878">
    <property type="entry name" value="UbiA_sf"/>
</dbReference>
<reference evidence="7" key="1">
    <citation type="journal article" date="2019" name="Int. J. Syst. Evol. Microbiol.">
        <title>The Global Catalogue of Microorganisms (GCM) 10K type strain sequencing project: providing services to taxonomists for standard genome sequencing and annotation.</title>
        <authorList>
            <consortium name="The Broad Institute Genomics Platform"/>
            <consortium name="The Broad Institute Genome Sequencing Center for Infectious Disease"/>
            <person name="Wu L."/>
            <person name="Ma J."/>
        </authorList>
    </citation>
    <scope>NUCLEOTIDE SEQUENCE [LARGE SCALE GENOMIC DNA]</scope>
    <source>
        <strain evidence="7">JCM 18303</strain>
    </source>
</reference>
<keyword evidence="7" id="KW-1185">Reference proteome</keyword>
<evidence type="ECO:0000256" key="2">
    <source>
        <dbReference type="ARBA" id="ARBA00022692"/>
    </source>
</evidence>
<dbReference type="RefSeq" id="WP_185063344.1">
    <property type="nucleotide sequence ID" value="NZ_BAABJP010000019.1"/>
</dbReference>
<evidence type="ECO:0000256" key="1">
    <source>
        <dbReference type="ARBA" id="ARBA00004141"/>
    </source>
</evidence>
<keyword evidence="2 5" id="KW-0812">Transmembrane</keyword>
<feature type="transmembrane region" description="Helical" evidence="5">
    <location>
        <begin position="86"/>
        <end position="111"/>
    </location>
</feature>
<evidence type="ECO:0008006" key="8">
    <source>
        <dbReference type="Google" id="ProtNLM"/>
    </source>
</evidence>
<feature type="transmembrane region" description="Helical" evidence="5">
    <location>
        <begin position="146"/>
        <end position="168"/>
    </location>
</feature>
<comment type="subcellular location">
    <subcellularLocation>
        <location evidence="1">Membrane</location>
        <topology evidence="1">Multi-pass membrane protein</topology>
    </subcellularLocation>
</comment>
<feature type="transmembrane region" description="Helical" evidence="5">
    <location>
        <begin position="174"/>
        <end position="194"/>
    </location>
</feature>
<evidence type="ECO:0000313" key="7">
    <source>
        <dbReference type="Proteomes" id="UP001428817"/>
    </source>
</evidence>
<keyword evidence="4 5" id="KW-0472">Membrane</keyword>